<feature type="compositionally biased region" description="Basic and acidic residues" evidence="1">
    <location>
        <begin position="18"/>
        <end position="32"/>
    </location>
</feature>
<dbReference type="GeneID" id="29576859"/>
<feature type="compositionally biased region" description="Low complexity" evidence="1">
    <location>
        <begin position="68"/>
        <end position="137"/>
    </location>
</feature>
<accession>A0A223XTS0</accession>
<gene>
    <name evidence="2" type="ORF">GFV13_04280</name>
</gene>
<dbReference type="RefSeq" id="WP_002814796.1">
    <property type="nucleotide sequence ID" value="NZ_AP017936.1"/>
</dbReference>
<feature type="region of interest" description="Disordered" evidence="1">
    <location>
        <begin position="62"/>
        <end position="137"/>
    </location>
</feature>
<feature type="region of interest" description="Disordered" evidence="1">
    <location>
        <begin position="1"/>
        <end position="33"/>
    </location>
</feature>
<name>A0A223XTS0_LEUME</name>
<dbReference type="EMBL" id="WIPA01000005">
    <property type="protein sequence ID" value="MQR26510.1"/>
    <property type="molecule type" value="Genomic_DNA"/>
</dbReference>
<dbReference type="OrthoDB" id="2149788at2"/>
<reference evidence="2 3" key="1">
    <citation type="submission" date="2019-10" db="EMBL/GenBank/DDBJ databases">
        <title>WGS of Leuconostoc mesenteroides.</title>
        <authorList>
            <person name="Melo Bolivar J."/>
            <person name="Marino-Ramirez L."/>
            <person name="Villamil Diaz L.M."/>
        </authorList>
    </citation>
    <scope>NUCLEOTIDE SEQUENCE [LARGE SCALE GENOMIC DNA]</scope>
    <source>
        <strain evidence="2 3">M11</strain>
    </source>
</reference>
<organism evidence="2 3">
    <name type="scientific">Leuconostoc mesenteroides</name>
    <dbReference type="NCBI Taxonomy" id="1245"/>
    <lineage>
        <taxon>Bacteria</taxon>
        <taxon>Bacillati</taxon>
        <taxon>Bacillota</taxon>
        <taxon>Bacilli</taxon>
        <taxon>Lactobacillales</taxon>
        <taxon>Lactobacillaceae</taxon>
        <taxon>Leuconostoc</taxon>
    </lineage>
</organism>
<evidence type="ECO:0000256" key="1">
    <source>
        <dbReference type="SAM" id="MobiDB-lite"/>
    </source>
</evidence>
<dbReference type="OMA" id="FAVTHGM"/>
<dbReference type="Proteomes" id="UP000469952">
    <property type="component" value="Unassembled WGS sequence"/>
</dbReference>
<dbReference type="STRING" id="1245.ARA02_05830"/>
<evidence type="ECO:0000313" key="2">
    <source>
        <dbReference type="EMBL" id="MQR26510.1"/>
    </source>
</evidence>
<feature type="compositionally biased region" description="Polar residues" evidence="1">
    <location>
        <begin position="1"/>
        <end position="10"/>
    </location>
</feature>
<protein>
    <submittedName>
        <fullName evidence="2">Peptidoglycan-binding protein LysM</fullName>
    </submittedName>
</protein>
<evidence type="ECO:0000313" key="3">
    <source>
        <dbReference type="Proteomes" id="UP000469952"/>
    </source>
</evidence>
<sequence length="185" mass="19328">MNDFDPNNMSRSKRPKKDKLEPKFSRKSDSKSPNKGFRVLLVVLALAVISFVPVYGMIANQKSSKPQTAVSSSTKRSSTTKSTSSESSESSSSESSASSSSEEESVSSSEAASSEESASSSSTETAESSSASSSSTTTTAVLGASQTLYNFAVTHGMTTSQVIALNPGLTVDNYTQYAGTALNIQ</sequence>
<comment type="caution">
    <text evidence="2">The sequence shown here is derived from an EMBL/GenBank/DDBJ whole genome shotgun (WGS) entry which is preliminary data.</text>
</comment>
<dbReference type="AlphaFoldDB" id="A0A223XTS0"/>
<proteinExistence type="predicted"/>